<evidence type="ECO:0000313" key="2">
    <source>
        <dbReference type="Proteomes" id="UP001150603"/>
    </source>
</evidence>
<evidence type="ECO:0000313" key="1">
    <source>
        <dbReference type="EMBL" id="KAJ1934948.1"/>
    </source>
</evidence>
<accession>A0ACC1J2J8</accession>
<gene>
    <name evidence="1" type="primary">KIF21B</name>
    <name evidence="1" type="ORF">FBU59_005528</name>
</gene>
<organism evidence="1 2">
    <name type="scientific">Linderina macrospora</name>
    <dbReference type="NCBI Taxonomy" id="4868"/>
    <lineage>
        <taxon>Eukaryota</taxon>
        <taxon>Fungi</taxon>
        <taxon>Fungi incertae sedis</taxon>
        <taxon>Zoopagomycota</taxon>
        <taxon>Kickxellomycotina</taxon>
        <taxon>Kickxellomycetes</taxon>
        <taxon>Kickxellales</taxon>
        <taxon>Kickxellaceae</taxon>
        <taxon>Linderina</taxon>
    </lineage>
</organism>
<reference evidence="1" key="1">
    <citation type="submission" date="2022-07" db="EMBL/GenBank/DDBJ databases">
        <title>Phylogenomic reconstructions and comparative analyses of Kickxellomycotina fungi.</title>
        <authorList>
            <person name="Reynolds N.K."/>
            <person name="Stajich J.E."/>
            <person name="Barry K."/>
            <person name="Grigoriev I.V."/>
            <person name="Crous P."/>
            <person name="Smith M.E."/>
        </authorList>
    </citation>
    <scope>NUCLEOTIDE SEQUENCE</scope>
    <source>
        <strain evidence="1">NRRL 5244</strain>
    </source>
</reference>
<feature type="non-terminal residue" evidence="1">
    <location>
        <position position="472"/>
    </location>
</feature>
<keyword evidence="2" id="KW-1185">Reference proteome</keyword>
<proteinExistence type="predicted"/>
<dbReference type="Proteomes" id="UP001150603">
    <property type="component" value="Unassembled WGS sequence"/>
</dbReference>
<comment type="caution">
    <text evidence="1">The sequence shown here is derived from an EMBL/GenBank/DDBJ whole genome shotgun (WGS) entry which is preliminary data.</text>
</comment>
<dbReference type="EMBL" id="JANBPW010004430">
    <property type="protein sequence ID" value="KAJ1934948.1"/>
    <property type="molecule type" value="Genomic_DNA"/>
</dbReference>
<sequence length="472" mass="51195">MELYNEDMIDLLNPRSAIAGNRGPSIREDSHGNMVLIGVERKAAGSRDEIISFLHQGTLSRTTASTDMNRTSSRSHAIFTVILRQQGRRSGSQSAKNGGSPGSDYMTLDSGPLMISKMHFVDLAGSERIKRTGAAGTRVKEGISINAGLLALGNVISALGNSVQQGKRQPHVPYRDSKLTRLLQDSLGGNSQTLMLACISPSNKNHAESLNTIRYANRARNIRNKVAVNFDKNSSAELSILKTEVARLRGEIAKLKLLRRQSSLSPNDQIAGQTMVRLEAELSRLVALNTEVTEKLEQAVRRAAILEIERDSLCQKISELGGTVDIKLIDSATTLFDSSLLKQPGSAVLTGSAGNATPSGIRSPRPNSIFTDGAPGVLSDQMLNTMDRELSDQAERHEQQIDSVRHHYESKLELLQETLAIVQKERDVALQRLTNANKASGSSGPPNRRALGLENGASTPTKIRQPSRLAKA</sequence>
<protein>
    <submittedName>
        <fullName evidence="1">Kinesin-like protein kif21b</fullName>
    </submittedName>
</protein>
<name>A0ACC1J2J8_9FUNG</name>